<dbReference type="Proteomes" id="UP000030759">
    <property type="component" value="Unassembled WGS sequence"/>
</dbReference>
<reference evidence="10" key="1">
    <citation type="journal article" date="2013" name="Nat. Biotechnol.">
        <title>Chinese hamster genome sequenced from sorted chromosomes.</title>
        <authorList>
            <person name="Brinkrolf K."/>
            <person name="Rupp O."/>
            <person name="Laux H."/>
            <person name="Kollin F."/>
            <person name="Ernst W."/>
            <person name="Linke B."/>
            <person name="Kofler R."/>
            <person name="Romand S."/>
            <person name="Hesse F."/>
            <person name="Budach W.E."/>
            <person name="Galosy S."/>
            <person name="Muller D."/>
            <person name="Noll T."/>
            <person name="Wienberg J."/>
            <person name="Jostock T."/>
            <person name="Leonard M."/>
            <person name="Grillari J."/>
            <person name="Tauch A."/>
            <person name="Goesmann A."/>
            <person name="Helk B."/>
            <person name="Mott J.E."/>
            <person name="Puhler A."/>
            <person name="Borth N."/>
        </authorList>
    </citation>
    <scope>NUCLEOTIDE SEQUENCE [LARGE SCALE GENOMIC DNA]</scope>
    <source>
        <strain evidence="10">17A/GY</strain>
    </source>
</reference>
<dbReference type="InterPro" id="IPR001452">
    <property type="entry name" value="SH3_domain"/>
</dbReference>
<accession>A0A061I4L5</accession>
<feature type="region of interest" description="Disordered" evidence="7">
    <location>
        <begin position="73"/>
        <end position="480"/>
    </location>
</feature>
<dbReference type="InterPro" id="IPR043443">
    <property type="entry name" value="FYB1/2-like"/>
</dbReference>
<dbReference type="EMBL" id="KE676258">
    <property type="protein sequence ID" value="ERE74095.1"/>
    <property type="molecule type" value="Genomic_DNA"/>
</dbReference>
<dbReference type="Gene3D" id="2.30.30.40">
    <property type="entry name" value="SH3 Domains"/>
    <property type="match status" value="1"/>
</dbReference>
<dbReference type="GO" id="GO:0005886">
    <property type="term" value="C:plasma membrane"/>
    <property type="evidence" value="ECO:0007669"/>
    <property type="project" value="InterPro"/>
</dbReference>
<feature type="compositionally biased region" description="Basic and acidic residues" evidence="7">
    <location>
        <begin position="158"/>
        <end position="167"/>
    </location>
</feature>
<protein>
    <recommendedName>
        <fullName evidence="5">PML-RARA-regulated adapter molecule 1</fullName>
    </recommendedName>
</protein>
<feature type="domain" description="SH3" evidence="8">
    <location>
        <begin position="591"/>
        <end position="669"/>
    </location>
</feature>
<feature type="compositionally biased region" description="Low complexity" evidence="7">
    <location>
        <begin position="466"/>
        <end position="475"/>
    </location>
</feature>
<dbReference type="GO" id="GO:0008289">
    <property type="term" value="F:lipid binding"/>
    <property type="evidence" value="ECO:0007669"/>
    <property type="project" value="UniProtKB-KW"/>
</dbReference>
<dbReference type="SUPFAM" id="SSF50044">
    <property type="entry name" value="SH3-domain"/>
    <property type="match status" value="1"/>
</dbReference>
<evidence type="ECO:0000313" key="9">
    <source>
        <dbReference type="EMBL" id="ERE74095.1"/>
    </source>
</evidence>
<dbReference type="PANTHER" id="PTHR16830:SF11">
    <property type="entry name" value="PML-RARA-REGULATED ADAPTER MOLECULE 1"/>
    <property type="match status" value="1"/>
</dbReference>
<dbReference type="FunFam" id="2.30.30.40:FF:000179">
    <property type="entry name" value="PML-RARA regulated adaptor molecule 1"/>
    <property type="match status" value="1"/>
</dbReference>
<dbReference type="Pfam" id="PF14603">
    <property type="entry name" value="hSH3"/>
    <property type="match status" value="1"/>
</dbReference>
<feature type="region of interest" description="Disordered" evidence="7">
    <location>
        <begin position="536"/>
        <end position="580"/>
    </location>
</feature>
<evidence type="ECO:0000313" key="10">
    <source>
        <dbReference type="Proteomes" id="UP000030759"/>
    </source>
</evidence>
<evidence type="ECO:0000256" key="6">
    <source>
        <dbReference type="PROSITE-ProRule" id="PRU00192"/>
    </source>
</evidence>
<feature type="compositionally biased region" description="Basic and acidic residues" evidence="7">
    <location>
        <begin position="26"/>
        <end position="38"/>
    </location>
</feature>
<dbReference type="GO" id="GO:0072659">
    <property type="term" value="P:protein localization to plasma membrane"/>
    <property type="evidence" value="ECO:0007669"/>
    <property type="project" value="TreeGrafter"/>
</dbReference>
<dbReference type="PROSITE" id="PS50002">
    <property type="entry name" value="SH3"/>
    <property type="match status" value="1"/>
</dbReference>
<evidence type="ECO:0000256" key="1">
    <source>
        <dbReference type="ARBA" id="ARBA00022443"/>
    </source>
</evidence>
<feature type="compositionally biased region" description="Polar residues" evidence="7">
    <location>
        <begin position="244"/>
        <end position="263"/>
    </location>
</feature>
<dbReference type="PANTHER" id="PTHR16830">
    <property type="entry name" value="SH2 CONTAINING ADAPTOR PRAM-1 RELATED"/>
    <property type="match status" value="1"/>
</dbReference>
<dbReference type="GO" id="GO:0007229">
    <property type="term" value="P:integrin-mediated signaling pathway"/>
    <property type="evidence" value="ECO:0007669"/>
    <property type="project" value="InterPro"/>
</dbReference>
<feature type="compositionally biased region" description="Polar residues" evidence="7">
    <location>
        <begin position="225"/>
        <end position="236"/>
    </location>
</feature>
<dbReference type="GO" id="GO:0050852">
    <property type="term" value="P:T cell receptor signaling pathway"/>
    <property type="evidence" value="ECO:0007669"/>
    <property type="project" value="TreeGrafter"/>
</dbReference>
<proteinExistence type="predicted"/>
<dbReference type="InterPro" id="IPR036028">
    <property type="entry name" value="SH3-like_dom_sf"/>
</dbReference>
<evidence type="ECO:0000256" key="2">
    <source>
        <dbReference type="ARBA" id="ARBA00022553"/>
    </source>
</evidence>
<evidence type="ECO:0000256" key="4">
    <source>
        <dbReference type="ARBA" id="ARBA00063710"/>
    </source>
</evidence>
<evidence type="ECO:0000256" key="7">
    <source>
        <dbReference type="SAM" id="MobiDB-lite"/>
    </source>
</evidence>
<feature type="compositionally biased region" description="Basic and acidic residues" evidence="7">
    <location>
        <begin position="104"/>
        <end position="114"/>
    </location>
</feature>
<evidence type="ECO:0000256" key="5">
    <source>
        <dbReference type="ARBA" id="ARBA00074948"/>
    </source>
</evidence>
<organism evidence="9 10">
    <name type="scientific">Cricetulus griseus</name>
    <name type="common">Chinese hamster</name>
    <name type="synonym">Cricetulus barabensis griseus</name>
    <dbReference type="NCBI Taxonomy" id="10029"/>
    <lineage>
        <taxon>Eukaryota</taxon>
        <taxon>Metazoa</taxon>
        <taxon>Chordata</taxon>
        <taxon>Craniata</taxon>
        <taxon>Vertebrata</taxon>
        <taxon>Euteleostomi</taxon>
        <taxon>Mammalia</taxon>
        <taxon>Eutheria</taxon>
        <taxon>Euarchontoglires</taxon>
        <taxon>Glires</taxon>
        <taxon>Rodentia</taxon>
        <taxon>Myomorpha</taxon>
        <taxon>Muroidea</taxon>
        <taxon>Cricetidae</taxon>
        <taxon>Cricetinae</taxon>
        <taxon>Cricetulus</taxon>
    </lineage>
</organism>
<keyword evidence="2" id="KW-0597">Phosphoprotein</keyword>
<feature type="compositionally biased region" description="Low complexity" evidence="7">
    <location>
        <begin position="424"/>
        <end position="439"/>
    </location>
</feature>
<keyword evidence="1 6" id="KW-0728">SH3 domain</keyword>
<evidence type="ECO:0000259" key="8">
    <source>
        <dbReference type="PROSITE" id="PS50002"/>
    </source>
</evidence>
<feature type="compositionally biased region" description="Polar residues" evidence="7">
    <location>
        <begin position="1"/>
        <end position="23"/>
    </location>
</feature>
<feature type="compositionally biased region" description="Polar residues" evidence="7">
    <location>
        <begin position="46"/>
        <end position="57"/>
    </location>
</feature>
<gene>
    <name evidence="9" type="ORF">H671_5g13703</name>
</gene>
<evidence type="ECO:0000256" key="3">
    <source>
        <dbReference type="ARBA" id="ARBA00023121"/>
    </source>
</evidence>
<comment type="subunit">
    <text evidence="4">Interacts with SKAP2, LCP2 and DBNL. May interact with LYN. Interacts with NEK6.</text>
</comment>
<dbReference type="AlphaFoldDB" id="A0A061I4L5"/>
<keyword evidence="3" id="KW-0446">Lipid-binding</keyword>
<name>A0A061I4L5_CRIGR</name>
<feature type="region of interest" description="Disordered" evidence="7">
    <location>
        <begin position="1"/>
        <end position="57"/>
    </location>
</feature>
<sequence>MPSQGSNQDFRNLQAKFQASQQEPGEPSRKPPKPEFNKLLKKFPQTELSEQPKKASQTEFGIVSLKPLQMQFAELPKKPSQSEVLRKSPQPEFTELPKKSLQSELKDLPRKPLHLEFTGLKKPSQTQFTASKKPPEPQFASPPKAPQPEFINLPKMLPKHEFGELTKKSPPLEAPQEPIVPAQKPRKPEFSNPAKPPVELKPITVPKKFWQQESSEAPLKPLPPESSTFPKKSLQPQAAGFSRKSLTQSEPSEIPQTSLSKPGSSEFYPRSPQPDVSNFPKKSLQSEFSDKIPYPQAIGCPKSPQQSMSYEVPQTPPWKPESCNPPSHSPKPDFHVFPKKHPQLQVSDLTRTSSEPEVHRVPKKPQQPDLQALSKKPSQPELGHLPRTSSEPEFGLLPRKSLQPDFAKALPRKPKLPGSVSECSLPSAFASSSPQFSLSPGYGVPGTPGWRSEDFQIRHPPRRRPLPSVSSLGSPPAKPPLPPVPINIQSFRRASATATAVLKSGSSGTHFPAQQLQHISQNPDEIYELYDAVEATGDSSLSPRGRDEVQSTQRTTRLPLQDTELRKNASQPQQPLPTDPKLLKQIRKAEKAEREFRKKFKFEGEIVIHTKMMIDPNAKTRRGGGKHLGIRRGEILEVIEFTNKDEMLCRDPKGKYGYVPRTALLPLETEVYDDVSFLGMYSDSHEDACYAMLCRDHLNSSSFADPLDT</sequence>
<feature type="compositionally biased region" description="Polar residues" evidence="7">
    <location>
        <begin position="344"/>
        <end position="353"/>
    </location>
</feature>
<dbReference type="InterPro" id="IPR029294">
    <property type="entry name" value="hSH3"/>
</dbReference>